<evidence type="ECO:0000313" key="2">
    <source>
        <dbReference type="Proteomes" id="UP001286589"/>
    </source>
</evidence>
<reference evidence="1 2" key="1">
    <citation type="submission" date="2023-10" db="EMBL/GenBank/DDBJ databases">
        <title>Phytobacter spp. The emergence of a new genus of hospital-origin enterobacteria encoding carbapenemases in Argentina.</title>
        <authorList>
            <person name="Vay C."/>
            <person name="Almuzara M."/>
            <person name="Traglia G.M."/>
            <person name="Campos J."/>
        </authorList>
    </citation>
    <scope>NUCLEOTIDE SEQUENCE [LARGE SCALE GENOMIC DNA]</scope>
    <source>
        <strain evidence="1 2">CVMA36</strain>
    </source>
</reference>
<sequence>MITGINNKTFLTTLSHLASSVGNSSPTVKSNGSALPAAASASAKVIFGSQTAEIAAVYSMSPTKISDAAKASTQADSALSGLMHLGLSSEGVSSLSGLGGLLLSNYADNQGDVSQALTSLGLDNNITFPTKSAVSLNITTQSGSVVHLNLTRQSDGIAVELTTEGGKASNDEAAEIAKLGNAFQSALNGLSEKPPRMDVSGLTQFDSSLIKSVDLKTDLSRGDLSQQSLNFHADGSERWIGYQDNNFSLKMTSDTSNPSLVGNAAEQQAALNAWDSKFDKARRDGHGDSDQMAMLKSAFHALNKTQPKESSKASSTGAIQMGGDGKVQIRGLSDFSLSLTETEKAINPYRMDEKESFAYQASQSTQESTAHDGSLSVKQTLHTHLTASWYQALDPATPLSLNSSKNSQNYLYHTVDNEETNATTFNYNAKGFLTSIGNHTQVNNVETVRKYVLGELVDKTITPEKYERNNLLNMSKDK</sequence>
<proteinExistence type="predicted"/>
<evidence type="ECO:0000313" key="1">
    <source>
        <dbReference type="EMBL" id="MDV2861234.1"/>
    </source>
</evidence>
<comment type="caution">
    <text evidence="1">The sequence shown here is derived from an EMBL/GenBank/DDBJ whole genome shotgun (WGS) entry which is preliminary data.</text>
</comment>
<gene>
    <name evidence="1" type="ORF">R0H02_01985</name>
</gene>
<dbReference type="AlphaFoldDB" id="A0AB35RQI8"/>
<dbReference type="RefSeq" id="WP_229220474.1">
    <property type="nucleotide sequence ID" value="NZ_JAWJAC010000001.1"/>
</dbReference>
<dbReference type="Proteomes" id="UP001286589">
    <property type="component" value="Unassembled WGS sequence"/>
</dbReference>
<dbReference type="EMBL" id="JAWJAC010000001">
    <property type="protein sequence ID" value="MDV2861234.1"/>
    <property type="molecule type" value="Genomic_DNA"/>
</dbReference>
<organism evidence="1 2">
    <name type="scientific">Phytobacter ursingii</name>
    <dbReference type="NCBI Taxonomy" id="1972431"/>
    <lineage>
        <taxon>Bacteria</taxon>
        <taxon>Pseudomonadati</taxon>
        <taxon>Pseudomonadota</taxon>
        <taxon>Gammaproteobacteria</taxon>
        <taxon>Enterobacterales</taxon>
        <taxon>Enterobacteriaceae</taxon>
        <taxon>Phytobacter</taxon>
    </lineage>
</organism>
<keyword evidence="2" id="KW-1185">Reference proteome</keyword>
<name>A0AB35RQI8_9ENTR</name>
<accession>A0AB35RQI8</accession>
<protein>
    <submittedName>
        <fullName evidence="1">Uncharacterized protein</fullName>
    </submittedName>
</protein>